<reference evidence="1 2" key="1">
    <citation type="journal article" date="2013" name="Curr. Biol.">
        <title>The Genome of the Foraminiferan Reticulomyxa filosa.</title>
        <authorList>
            <person name="Glockner G."/>
            <person name="Hulsmann N."/>
            <person name="Schleicher M."/>
            <person name="Noegel A.A."/>
            <person name="Eichinger L."/>
            <person name="Gallinger C."/>
            <person name="Pawlowski J."/>
            <person name="Sierra R."/>
            <person name="Euteneuer U."/>
            <person name="Pillet L."/>
            <person name="Moustafa A."/>
            <person name="Platzer M."/>
            <person name="Groth M."/>
            <person name="Szafranski K."/>
            <person name="Schliwa M."/>
        </authorList>
    </citation>
    <scope>NUCLEOTIDE SEQUENCE [LARGE SCALE GENOMIC DNA]</scope>
</reference>
<gene>
    <name evidence="1" type="ORF">RFI_15521</name>
</gene>
<sequence>MKPMEIIQLLLKAYYRYLTERYASCVFLLCRAKKTFWKYMADSKSSLPSGANLIKKYLIEQGWILVTPELKEKMLASLEISEPPGFVDHIRSNTEEYLRVLDIYLRSPDDTVDNKVLCEGQCVFDISEKGTDNGKVIDYGLTNSLMCHLVRTATYWYYTYLLDETNNTKNSKKKIKSSAIQVDKFVQEVKKNKKKTIKLYPGKSEMHFSKPIEKHQLYVMHSFMVWFEPRGTGHEVHIRNVNLDPFVAPSNNNSLAQSHTQKSKKKPLFHGAKCARGVVACFNLPLFENGTFKDTFLPKL</sequence>
<comment type="caution">
    <text evidence="1">The sequence shown here is derived from an EMBL/GenBank/DDBJ whole genome shotgun (WGS) entry which is preliminary data.</text>
</comment>
<proteinExistence type="predicted"/>
<dbReference type="EMBL" id="ASPP01011398">
    <property type="protein sequence ID" value="ETO21682.1"/>
    <property type="molecule type" value="Genomic_DNA"/>
</dbReference>
<evidence type="ECO:0000313" key="2">
    <source>
        <dbReference type="Proteomes" id="UP000023152"/>
    </source>
</evidence>
<dbReference type="AlphaFoldDB" id="X6N8P5"/>
<organism evidence="1 2">
    <name type="scientific">Reticulomyxa filosa</name>
    <dbReference type="NCBI Taxonomy" id="46433"/>
    <lineage>
        <taxon>Eukaryota</taxon>
        <taxon>Sar</taxon>
        <taxon>Rhizaria</taxon>
        <taxon>Retaria</taxon>
        <taxon>Foraminifera</taxon>
        <taxon>Monothalamids</taxon>
        <taxon>Reticulomyxidae</taxon>
        <taxon>Reticulomyxa</taxon>
    </lineage>
</organism>
<keyword evidence="2" id="KW-1185">Reference proteome</keyword>
<protein>
    <submittedName>
        <fullName evidence="1">Uncharacterized protein</fullName>
    </submittedName>
</protein>
<name>X6N8P5_RETFI</name>
<evidence type="ECO:0000313" key="1">
    <source>
        <dbReference type="EMBL" id="ETO21682.1"/>
    </source>
</evidence>
<dbReference type="Proteomes" id="UP000023152">
    <property type="component" value="Unassembled WGS sequence"/>
</dbReference>
<accession>X6N8P5</accession>